<dbReference type="Pfam" id="PF00072">
    <property type="entry name" value="Response_reg"/>
    <property type="match status" value="1"/>
</dbReference>
<gene>
    <name evidence="10" type="ORF">CG50_00835</name>
</gene>
<feature type="domain" description="OmpR/PhoB-type" evidence="9">
    <location>
        <begin position="125"/>
        <end position="223"/>
    </location>
</feature>
<dbReference type="InterPro" id="IPR039420">
    <property type="entry name" value="WalR-like"/>
</dbReference>
<comment type="caution">
    <text evidence="10">The sequence shown here is derived from an EMBL/GenBank/DDBJ whole genome shotgun (WGS) entry which is preliminary data.</text>
</comment>
<dbReference type="EMBL" id="JFZB01000012">
    <property type="protein sequence ID" value="KFI26843.1"/>
    <property type="molecule type" value="Genomic_DNA"/>
</dbReference>
<dbReference type="Gene3D" id="1.10.10.10">
    <property type="entry name" value="Winged helix-like DNA-binding domain superfamily/Winged helix DNA-binding domain"/>
    <property type="match status" value="1"/>
</dbReference>
<keyword evidence="4 7" id="KW-0238">DNA-binding</keyword>
<evidence type="ECO:0000256" key="5">
    <source>
        <dbReference type="ARBA" id="ARBA00023163"/>
    </source>
</evidence>
<protein>
    <submittedName>
        <fullName evidence="10">XRE family transcriptional regulator</fullName>
    </submittedName>
</protein>
<evidence type="ECO:0000256" key="3">
    <source>
        <dbReference type="ARBA" id="ARBA00023015"/>
    </source>
</evidence>
<dbReference type="Proteomes" id="UP000028824">
    <property type="component" value="Unassembled WGS sequence"/>
</dbReference>
<dbReference type="eggNOG" id="COG0745">
    <property type="taxonomic scope" value="Bacteria"/>
</dbReference>
<proteinExistence type="predicted"/>
<feature type="modified residue" description="4-aspartylphosphate" evidence="6">
    <location>
        <position position="51"/>
    </location>
</feature>
<dbReference type="Gene3D" id="3.40.50.2300">
    <property type="match status" value="1"/>
</dbReference>
<dbReference type="PANTHER" id="PTHR48111:SF41">
    <property type="entry name" value="TRANSCRIPTIONAL REGULATORY PROTEIN CUSR-RELATED"/>
    <property type="match status" value="1"/>
</dbReference>
<accession>A0A086XXU3</accession>
<dbReference type="Pfam" id="PF00486">
    <property type="entry name" value="Trans_reg_C"/>
    <property type="match status" value="1"/>
</dbReference>
<dbReference type="InterPro" id="IPR001867">
    <property type="entry name" value="OmpR/PhoB-type_DNA-bd"/>
</dbReference>
<evidence type="ECO:0000256" key="6">
    <source>
        <dbReference type="PROSITE-ProRule" id="PRU00169"/>
    </source>
</evidence>
<evidence type="ECO:0000256" key="2">
    <source>
        <dbReference type="ARBA" id="ARBA00023012"/>
    </source>
</evidence>
<name>A0A086XXU3_9RHOB</name>
<dbReference type="InterPro" id="IPR001789">
    <property type="entry name" value="Sig_transdc_resp-reg_receiver"/>
</dbReference>
<dbReference type="CDD" id="cd00383">
    <property type="entry name" value="trans_reg_C"/>
    <property type="match status" value="1"/>
</dbReference>
<evidence type="ECO:0000313" key="10">
    <source>
        <dbReference type="EMBL" id="KFI26843.1"/>
    </source>
</evidence>
<evidence type="ECO:0000256" key="1">
    <source>
        <dbReference type="ARBA" id="ARBA00022553"/>
    </source>
</evidence>
<sequence>MKILIAEDDAETGTYLRQGLEREGHSVDLLRDGREALAQATARDYDLFVLDRMMPGLDGLALLRALRAARIATPAILLTAMGSVEDRVEGLRAGADDYMVKPFAFVELLARIDTIARRPTLRPEVTELVQGDLRLDLLSREAWREGRRIELQPREFLLLRHFMERPGRVQTRTLLLEAVWDIHFDPKTSVVETHISRLRAKIDKPFARPYLNTLHGIGYVFDPS</sequence>
<dbReference type="InterPro" id="IPR036388">
    <property type="entry name" value="WH-like_DNA-bd_sf"/>
</dbReference>
<dbReference type="SMART" id="SM00862">
    <property type="entry name" value="Trans_reg_C"/>
    <property type="match status" value="1"/>
</dbReference>
<evidence type="ECO:0000256" key="4">
    <source>
        <dbReference type="ARBA" id="ARBA00023125"/>
    </source>
</evidence>
<keyword evidence="5" id="KW-0804">Transcription</keyword>
<dbReference type="AlphaFoldDB" id="A0A086XXU3"/>
<dbReference type="GO" id="GO:0005829">
    <property type="term" value="C:cytosol"/>
    <property type="evidence" value="ECO:0007669"/>
    <property type="project" value="TreeGrafter"/>
</dbReference>
<dbReference type="RefSeq" id="WP_036637043.1">
    <property type="nucleotide sequence ID" value="NZ_JFZB01000012.1"/>
</dbReference>
<dbReference type="SMART" id="SM00448">
    <property type="entry name" value="REC"/>
    <property type="match status" value="1"/>
</dbReference>
<keyword evidence="1 6" id="KW-0597">Phosphoprotein</keyword>
<evidence type="ECO:0000259" key="9">
    <source>
        <dbReference type="PROSITE" id="PS51755"/>
    </source>
</evidence>
<feature type="domain" description="Response regulatory" evidence="8">
    <location>
        <begin position="2"/>
        <end position="116"/>
    </location>
</feature>
<keyword evidence="3" id="KW-0805">Transcription regulation</keyword>
<evidence type="ECO:0000313" key="11">
    <source>
        <dbReference type="Proteomes" id="UP000028824"/>
    </source>
</evidence>
<dbReference type="Gene3D" id="6.10.250.690">
    <property type="match status" value="1"/>
</dbReference>
<organism evidence="10 11">
    <name type="scientific">Paenirhodobacter enshiensis</name>
    <dbReference type="NCBI Taxonomy" id="1105367"/>
    <lineage>
        <taxon>Bacteria</taxon>
        <taxon>Pseudomonadati</taxon>
        <taxon>Pseudomonadota</taxon>
        <taxon>Alphaproteobacteria</taxon>
        <taxon>Rhodobacterales</taxon>
        <taxon>Rhodobacter group</taxon>
        <taxon>Paenirhodobacter</taxon>
    </lineage>
</organism>
<feature type="DNA-binding region" description="OmpR/PhoB-type" evidence="7">
    <location>
        <begin position="125"/>
        <end position="223"/>
    </location>
</feature>
<evidence type="ECO:0000259" key="8">
    <source>
        <dbReference type="PROSITE" id="PS50110"/>
    </source>
</evidence>
<dbReference type="PROSITE" id="PS51755">
    <property type="entry name" value="OMPR_PHOB"/>
    <property type="match status" value="1"/>
</dbReference>
<dbReference type="OrthoDB" id="9802426at2"/>
<evidence type="ECO:0000256" key="7">
    <source>
        <dbReference type="PROSITE-ProRule" id="PRU01091"/>
    </source>
</evidence>
<dbReference type="GO" id="GO:0032993">
    <property type="term" value="C:protein-DNA complex"/>
    <property type="evidence" value="ECO:0007669"/>
    <property type="project" value="TreeGrafter"/>
</dbReference>
<keyword evidence="2" id="KW-0902">Two-component regulatory system</keyword>
<dbReference type="FunFam" id="1.10.10.10:FF:000005">
    <property type="entry name" value="Two-component system response regulator"/>
    <property type="match status" value="1"/>
</dbReference>
<keyword evidence="11" id="KW-1185">Reference proteome</keyword>
<dbReference type="SUPFAM" id="SSF52172">
    <property type="entry name" value="CheY-like"/>
    <property type="match status" value="1"/>
</dbReference>
<dbReference type="GO" id="GO:0000976">
    <property type="term" value="F:transcription cis-regulatory region binding"/>
    <property type="evidence" value="ECO:0007669"/>
    <property type="project" value="TreeGrafter"/>
</dbReference>
<reference evidence="10 11" key="1">
    <citation type="submission" date="2014-03" db="EMBL/GenBank/DDBJ databases">
        <title>Genome of Paenirhodobacter enshiensis DW2-9.</title>
        <authorList>
            <person name="Wang D."/>
            <person name="Wang G."/>
        </authorList>
    </citation>
    <scope>NUCLEOTIDE SEQUENCE [LARGE SCALE GENOMIC DNA]</scope>
    <source>
        <strain evidence="10 11">DW2-9</strain>
    </source>
</reference>
<dbReference type="STRING" id="1105367.CG50_00835"/>
<dbReference type="PROSITE" id="PS50110">
    <property type="entry name" value="RESPONSE_REGULATORY"/>
    <property type="match status" value="1"/>
</dbReference>
<dbReference type="PANTHER" id="PTHR48111">
    <property type="entry name" value="REGULATOR OF RPOS"/>
    <property type="match status" value="1"/>
</dbReference>
<dbReference type="GO" id="GO:0006355">
    <property type="term" value="P:regulation of DNA-templated transcription"/>
    <property type="evidence" value="ECO:0007669"/>
    <property type="project" value="InterPro"/>
</dbReference>
<dbReference type="GO" id="GO:0000156">
    <property type="term" value="F:phosphorelay response regulator activity"/>
    <property type="evidence" value="ECO:0007669"/>
    <property type="project" value="TreeGrafter"/>
</dbReference>
<dbReference type="InterPro" id="IPR011006">
    <property type="entry name" value="CheY-like_superfamily"/>
</dbReference>